<organism evidence="1 2">
    <name type="scientific">Pagothenia borchgrevinki</name>
    <name type="common">Bald rockcod</name>
    <name type="synonym">Trematomus borchgrevinki</name>
    <dbReference type="NCBI Taxonomy" id="8213"/>
    <lineage>
        <taxon>Eukaryota</taxon>
        <taxon>Metazoa</taxon>
        <taxon>Chordata</taxon>
        <taxon>Craniata</taxon>
        <taxon>Vertebrata</taxon>
        <taxon>Euteleostomi</taxon>
        <taxon>Actinopterygii</taxon>
        <taxon>Neopterygii</taxon>
        <taxon>Teleostei</taxon>
        <taxon>Neoteleostei</taxon>
        <taxon>Acanthomorphata</taxon>
        <taxon>Eupercaria</taxon>
        <taxon>Perciformes</taxon>
        <taxon>Notothenioidei</taxon>
        <taxon>Nototheniidae</taxon>
        <taxon>Pagothenia</taxon>
    </lineage>
</organism>
<name>A0ABD2G851_PAGBO</name>
<dbReference type="PANTHER" id="PTHR46880">
    <property type="entry name" value="RAS-ASSOCIATING DOMAIN-CONTAINING PROTEIN"/>
    <property type="match status" value="1"/>
</dbReference>
<dbReference type="AlphaFoldDB" id="A0ABD2G851"/>
<comment type="caution">
    <text evidence="1">The sequence shown here is derived from an EMBL/GenBank/DDBJ whole genome shotgun (WGS) entry which is preliminary data.</text>
</comment>
<dbReference type="EMBL" id="JBIYXZ010002081">
    <property type="protein sequence ID" value="KAL3049903.1"/>
    <property type="molecule type" value="Genomic_DNA"/>
</dbReference>
<evidence type="ECO:0000313" key="2">
    <source>
        <dbReference type="Proteomes" id="UP001619887"/>
    </source>
</evidence>
<evidence type="ECO:0000313" key="1">
    <source>
        <dbReference type="EMBL" id="KAL3049903.1"/>
    </source>
</evidence>
<protein>
    <recommendedName>
        <fullName evidence="3">HAT C-terminal dimerisation domain-containing protein</fullName>
    </recommendedName>
</protein>
<proteinExistence type="predicted"/>
<evidence type="ECO:0008006" key="3">
    <source>
        <dbReference type="Google" id="ProtNLM"/>
    </source>
</evidence>
<accession>A0ABD2G851</accession>
<gene>
    <name evidence="1" type="ORF">OYC64_012045</name>
</gene>
<sequence length="280" mass="32192">MVMFIHLVLDILQELKQLRLLFQRDGLTLQMVSDGLQMTTLSLVAMQVNCPGPRLQKVLDEVGPGNTWQNVQLNRREMDNSTFNSLKLRLINDLCRFLSARFGNLETRILKATSTLFDLSNWPEDTAELATFGNAELIEFMEHFQSILAECGDFTSGAAAKREWLDLQVLVQSHYRHIEPQVLWQRLLKGAIGREDQFKQMKVIVEITQVLPMSSSCCERGFSSMKRMKSDWRSCLSNEMLSFLLHISVHGPPAQRLNAEKAVTKWWSSGCRTRRPQFQD</sequence>
<reference evidence="1 2" key="1">
    <citation type="journal article" date="2022" name="G3 (Bethesda)">
        <title>Evaluating Illumina-, Nanopore-, and PacBio-based genome assembly strategies with the bald notothen, Trematomus borchgrevinki.</title>
        <authorList>
            <person name="Rayamajhi N."/>
            <person name="Cheng C.C."/>
            <person name="Catchen J.M."/>
        </authorList>
    </citation>
    <scope>NUCLEOTIDE SEQUENCE [LARGE SCALE GENOMIC DNA]</scope>
    <source>
        <strain evidence="1">AGRC-2024</strain>
    </source>
</reference>
<reference evidence="1 2" key="2">
    <citation type="journal article" date="2024" name="G3 (Bethesda)">
        <title>The genome of the cryopelagic Antarctic bald notothen, Trematomus borchgrevinki.</title>
        <authorList>
            <person name="Rayamajhi N."/>
            <person name="Rivera-Colon A.G."/>
            <person name="Minhas B.F."/>
            <person name="Cheng C.C."/>
            <person name="Catchen J.M."/>
        </authorList>
    </citation>
    <scope>NUCLEOTIDE SEQUENCE [LARGE SCALE GENOMIC DNA]</scope>
    <source>
        <strain evidence="1">AGRC-2024</strain>
    </source>
</reference>
<dbReference type="Proteomes" id="UP001619887">
    <property type="component" value="Unassembled WGS sequence"/>
</dbReference>
<keyword evidence="2" id="KW-1185">Reference proteome</keyword>
<dbReference type="PANTHER" id="PTHR46880:SF5">
    <property type="entry name" value="DUF4371 DOMAIN-CONTAINING PROTEIN"/>
    <property type="match status" value="1"/>
</dbReference>